<evidence type="ECO:0000313" key="1">
    <source>
        <dbReference type="EMBL" id="KAJ1672640.1"/>
    </source>
</evidence>
<gene>
    <name evidence="1" type="ORF">EV182_006789</name>
</gene>
<keyword evidence="2" id="KW-1185">Reference proteome</keyword>
<comment type="caution">
    <text evidence="1">The sequence shown here is derived from an EMBL/GenBank/DDBJ whole genome shotgun (WGS) entry which is preliminary data.</text>
</comment>
<evidence type="ECO:0000313" key="2">
    <source>
        <dbReference type="Proteomes" id="UP001145114"/>
    </source>
</evidence>
<reference evidence="1" key="1">
    <citation type="submission" date="2022-06" db="EMBL/GenBank/DDBJ databases">
        <title>Phylogenomic reconstructions and comparative analyses of Kickxellomycotina fungi.</title>
        <authorList>
            <person name="Reynolds N.K."/>
            <person name="Stajich J.E."/>
            <person name="Barry K."/>
            <person name="Grigoriev I.V."/>
            <person name="Crous P."/>
            <person name="Smith M.E."/>
        </authorList>
    </citation>
    <scope>NUCLEOTIDE SEQUENCE</scope>
    <source>
        <strain evidence="1">RSA 2271</strain>
    </source>
</reference>
<dbReference type="EMBL" id="JAMZIH010008057">
    <property type="protein sequence ID" value="KAJ1672640.1"/>
    <property type="molecule type" value="Genomic_DNA"/>
</dbReference>
<sequence length="327" mass="35234">MWFTLRTHVKQIYAPPQRLSTALRNASRSIISSIIPEVIRHVLPIRGGVAAVPPLSSGSGAAHPSSMATTGAEARVPPNATPRMRRYRFHHHQNQHRHVTPSSHTVDVGQPFIPDVPPLSELPLIPAADPDDLPPDFELLLNAADNAAPSGEGGGDGGHDAPNWGKVKSATILCGCTVIFALIAEVLVHTVDVVINDLGIPEKLIGLTLFAIVPNATEFLNAIAFATRNNIALSIEIGNAYTVQVSLLQIPALVAFSAIFGSDPVAKGLSDYLSFLRVGPNKDLSNYIFTLIFPRWDVITVLFSVFLLTYMLIEGKANYFKGSILCL</sequence>
<proteinExistence type="predicted"/>
<organism evidence="1 2">
    <name type="scientific">Spiromyces aspiralis</name>
    <dbReference type="NCBI Taxonomy" id="68401"/>
    <lineage>
        <taxon>Eukaryota</taxon>
        <taxon>Fungi</taxon>
        <taxon>Fungi incertae sedis</taxon>
        <taxon>Zoopagomycota</taxon>
        <taxon>Kickxellomycotina</taxon>
        <taxon>Kickxellomycetes</taxon>
        <taxon>Kickxellales</taxon>
        <taxon>Kickxellaceae</taxon>
        <taxon>Spiromyces</taxon>
    </lineage>
</organism>
<name>A0ACC1HBB0_9FUNG</name>
<protein>
    <submittedName>
        <fullName evidence="1">Uncharacterized protein</fullName>
    </submittedName>
</protein>
<accession>A0ACC1HBB0</accession>
<dbReference type="Proteomes" id="UP001145114">
    <property type="component" value="Unassembled WGS sequence"/>
</dbReference>
<feature type="non-terminal residue" evidence="1">
    <location>
        <position position="327"/>
    </location>
</feature>